<sequence length="59" mass="6891">MDPRPVTVTDSAGDWQGWLLAWRRDGDHWRGLVRYRKPHETGYVLTYEHAVDGGSLRPR</sequence>
<protein>
    <submittedName>
        <fullName evidence="1">Uncharacterized protein</fullName>
    </submittedName>
</protein>
<evidence type="ECO:0000313" key="2">
    <source>
        <dbReference type="Proteomes" id="UP001596138"/>
    </source>
</evidence>
<keyword evidence="2" id="KW-1185">Reference proteome</keyword>
<dbReference type="RefSeq" id="WP_386766588.1">
    <property type="nucleotide sequence ID" value="NZ_JBHSTI010000008.1"/>
</dbReference>
<dbReference type="EMBL" id="JBHSTI010000008">
    <property type="protein sequence ID" value="MFC6238403.1"/>
    <property type="molecule type" value="Genomic_DNA"/>
</dbReference>
<proteinExistence type="predicted"/>
<gene>
    <name evidence="1" type="ORF">ACFQGU_10990</name>
</gene>
<organism evidence="1 2">
    <name type="scientific">Longivirga aurantiaca</name>
    <dbReference type="NCBI Taxonomy" id="1837743"/>
    <lineage>
        <taxon>Bacteria</taxon>
        <taxon>Bacillati</taxon>
        <taxon>Actinomycetota</taxon>
        <taxon>Actinomycetes</taxon>
        <taxon>Sporichthyales</taxon>
        <taxon>Sporichthyaceae</taxon>
        <taxon>Longivirga</taxon>
    </lineage>
</organism>
<accession>A0ABW1T2X7</accession>
<evidence type="ECO:0000313" key="1">
    <source>
        <dbReference type="EMBL" id="MFC6238403.1"/>
    </source>
</evidence>
<dbReference type="Proteomes" id="UP001596138">
    <property type="component" value="Unassembled WGS sequence"/>
</dbReference>
<comment type="caution">
    <text evidence="1">The sequence shown here is derived from an EMBL/GenBank/DDBJ whole genome shotgun (WGS) entry which is preliminary data.</text>
</comment>
<name>A0ABW1T2X7_9ACTN</name>
<reference evidence="2" key="1">
    <citation type="journal article" date="2019" name="Int. J. Syst. Evol. Microbiol.">
        <title>The Global Catalogue of Microorganisms (GCM) 10K type strain sequencing project: providing services to taxonomists for standard genome sequencing and annotation.</title>
        <authorList>
            <consortium name="The Broad Institute Genomics Platform"/>
            <consortium name="The Broad Institute Genome Sequencing Center for Infectious Disease"/>
            <person name="Wu L."/>
            <person name="Ma J."/>
        </authorList>
    </citation>
    <scope>NUCLEOTIDE SEQUENCE [LARGE SCALE GENOMIC DNA]</scope>
    <source>
        <strain evidence="2">CGMCC 4.7317</strain>
    </source>
</reference>